<sequence>MANLPPPNHDANLPEDELVQPEPALIILYHIPAQPEGYVNDEADPEEEPIPEQALAALVGFAPQWIGGQILNNNNEWLEEDDEENPKEDDDEDPEEDEVDEDDEEDPKENDDEDPDEDEVGNGEEEKMEIDDEMDNPKVIDPDVPPPPVFYRTTKLEKQMFERYNTEIKIKKKFNEDGLRMNRHELDVTIKYSKMKSQWEAWVSPCIPERLRFQEEPPIPSGFAPRTDDPYVMARDAAMATQEDDDDDDDDDDDAAAKDPQPSESRGSPHDQYHEQNHAPERRSEPTSTYFDSRALTQEAADQLVREGIEAAIRAERERVREEANRAGGPAGGLAA</sequence>
<evidence type="ECO:0000256" key="1">
    <source>
        <dbReference type="SAM" id="MobiDB-lite"/>
    </source>
</evidence>
<feature type="region of interest" description="Disordered" evidence="1">
    <location>
        <begin position="71"/>
        <end position="150"/>
    </location>
</feature>
<proteinExistence type="predicted"/>
<gene>
    <name evidence="2" type="ORF">Tco_0839449</name>
</gene>
<feature type="compositionally biased region" description="Acidic residues" evidence="1">
    <location>
        <begin position="77"/>
        <end position="134"/>
    </location>
</feature>
<dbReference type="EMBL" id="BQNB010012550">
    <property type="protein sequence ID" value="GJT04987.1"/>
    <property type="molecule type" value="Genomic_DNA"/>
</dbReference>
<accession>A0ABQ5ATG0</accession>
<reference evidence="2" key="1">
    <citation type="journal article" date="2022" name="Int. J. Mol. Sci.">
        <title>Draft Genome of Tanacetum Coccineum: Genomic Comparison of Closely Related Tanacetum-Family Plants.</title>
        <authorList>
            <person name="Yamashiro T."/>
            <person name="Shiraishi A."/>
            <person name="Nakayama K."/>
            <person name="Satake H."/>
        </authorList>
    </citation>
    <scope>NUCLEOTIDE SEQUENCE</scope>
</reference>
<feature type="region of interest" description="Disordered" evidence="1">
    <location>
        <begin position="213"/>
        <end position="296"/>
    </location>
</feature>
<dbReference type="Proteomes" id="UP001151760">
    <property type="component" value="Unassembled WGS sequence"/>
</dbReference>
<evidence type="ECO:0000313" key="3">
    <source>
        <dbReference type="Proteomes" id="UP001151760"/>
    </source>
</evidence>
<feature type="compositionally biased region" description="Acidic residues" evidence="1">
    <location>
        <begin position="242"/>
        <end position="254"/>
    </location>
</feature>
<protein>
    <submittedName>
        <fullName evidence="2">Uncharacterized protein</fullName>
    </submittedName>
</protein>
<keyword evidence="3" id="KW-1185">Reference proteome</keyword>
<reference evidence="2" key="2">
    <citation type="submission" date="2022-01" db="EMBL/GenBank/DDBJ databases">
        <authorList>
            <person name="Yamashiro T."/>
            <person name="Shiraishi A."/>
            <person name="Satake H."/>
            <person name="Nakayama K."/>
        </authorList>
    </citation>
    <scope>NUCLEOTIDE SEQUENCE</scope>
</reference>
<name>A0ABQ5ATG0_9ASTR</name>
<feature type="compositionally biased region" description="Basic and acidic residues" evidence="1">
    <location>
        <begin position="267"/>
        <end position="285"/>
    </location>
</feature>
<organism evidence="2 3">
    <name type="scientific">Tanacetum coccineum</name>
    <dbReference type="NCBI Taxonomy" id="301880"/>
    <lineage>
        <taxon>Eukaryota</taxon>
        <taxon>Viridiplantae</taxon>
        <taxon>Streptophyta</taxon>
        <taxon>Embryophyta</taxon>
        <taxon>Tracheophyta</taxon>
        <taxon>Spermatophyta</taxon>
        <taxon>Magnoliopsida</taxon>
        <taxon>eudicotyledons</taxon>
        <taxon>Gunneridae</taxon>
        <taxon>Pentapetalae</taxon>
        <taxon>asterids</taxon>
        <taxon>campanulids</taxon>
        <taxon>Asterales</taxon>
        <taxon>Asteraceae</taxon>
        <taxon>Asteroideae</taxon>
        <taxon>Anthemideae</taxon>
        <taxon>Anthemidinae</taxon>
        <taxon>Tanacetum</taxon>
    </lineage>
</organism>
<evidence type="ECO:0000313" key="2">
    <source>
        <dbReference type="EMBL" id="GJT04987.1"/>
    </source>
</evidence>
<comment type="caution">
    <text evidence="2">The sequence shown here is derived from an EMBL/GenBank/DDBJ whole genome shotgun (WGS) entry which is preliminary data.</text>
</comment>